<comment type="caution">
    <text evidence="1">The sequence shown here is derived from an EMBL/GenBank/DDBJ whole genome shotgun (WGS) entry which is preliminary data.</text>
</comment>
<accession>A0ABM9G381</accession>
<evidence type="ECO:0000313" key="2">
    <source>
        <dbReference type="Proteomes" id="UP001154322"/>
    </source>
</evidence>
<organism evidence="1 2">
    <name type="scientific">Paenibacillus melissococcoides</name>
    <dbReference type="NCBI Taxonomy" id="2912268"/>
    <lineage>
        <taxon>Bacteria</taxon>
        <taxon>Bacillati</taxon>
        <taxon>Bacillota</taxon>
        <taxon>Bacilli</taxon>
        <taxon>Bacillales</taxon>
        <taxon>Paenibacillaceae</taxon>
        <taxon>Paenibacillus</taxon>
    </lineage>
</organism>
<dbReference type="EMBL" id="CALYLO010000004">
    <property type="protein sequence ID" value="CAH8245980.1"/>
    <property type="molecule type" value="Genomic_DNA"/>
</dbReference>
<gene>
    <name evidence="1" type="ORF">WJ0W_003215</name>
</gene>
<protein>
    <submittedName>
        <fullName evidence="1">Uncharacterized protein</fullName>
    </submittedName>
</protein>
<dbReference type="RefSeq" id="WP_249725447.1">
    <property type="nucleotide sequence ID" value="NZ_AP031286.1"/>
</dbReference>
<proteinExistence type="predicted"/>
<dbReference type="Proteomes" id="UP001154322">
    <property type="component" value="Unassembled WGS sequence"/>
</dbReference>
<reference evidence="1" key="1">
    <citation type="submission" date="2022-06" db="EMBL/GenBank/DDBJ databases">
        <authorList>
            <person name="Dietemann V."/>
            <person name="Ory F."/>
            <person name="Dainat B."/>
            <person name="Oberhansli S."/>
        </authorList>
    </citation>
    <scope>NUCLEOTIDE SEQUENCE</scope>
    <source>
        <strain evidence="1">Ena-SAMPLE-TAB-26-04-2022-14:26:32:270-5432</strain>
    </source>
</reference>
<keyword evidence="2" id="KW-1185">Reference proteome</keyword>
<name>A0ABM9G381_9BACL</name>
<evidence type="ECO:0000313" key="1">
    <source>
        <dbReference type="EMBL" id="CAH8245980.1"/>
    </source>
</evidence>
<sequence length="73" mass="8305">MLKQATPEAVTKANILLSSASQITSSTESSISIFASYPTPWVHHKTYDIVRSENSQQQQKLLFPQLLLFLRKR</sequence>